<reference evidence="2 3" key="1">
    <citation type="submission" date="2020-03" db="EMBL/GenBank/DDBJ databases">
        <title>Genomic Encyclopedia of Type Strains, Phase IV (KMG-IV): sequencing the most valuable type-strain genomes for metagenomic binning, comparative biology and taxonomic classification.</title>
        <authorList>
            <person name="Goeker M."/>
        </authorList>
    </citation>
    <scope>NUCLEOTIDE SEQUENCE [LARGE SCALE GENOMIC DNA]</scope>
    <source>
        <strain evidence="2 3">DSM 103870</strain>
    </source>
</reference>
<keyword evidence="1" id="KW-0175">Coiled coil</keyword>
<proteinExistence type="predicted"/>
<gene>
    <name evidence="2" type="ORF">FHS82_000749</name>
</gene>
<evidence type="ECO:0000313" key="3">
    <source>
        <dbReference type="Proteomes" id="UP001429580"/>
    </source>
</evidence>
<keyword evidence="3" id="KW-1185">Reference proteome</keyword>
<protein>
    <submittedName>
        <fullName evidence="2">Uncharacterized protein</fullName>
    </submittedName>
</protein>
<dbReference type="RefSeq" id="WP_166948826.1">
    <property type="nucleotide sequence ID" value="NZ_JAASQI010000001.1"/>
</dbReference>
<evidence type="ECO:0000313" key="2">
    <source>
        <dbReference type="EMBL" id="NIJ56936.1"/>
    </source>
</evidence>
<dbReference type="EMBL" id="JAASQI010000001">
    <property type="protein sequence ID" value="NIJ56936.1"/>
    <property type="molecule type" value="Genomic_DNA"/>
</dbReference>
<sequence length="404" mass="45994">MQKAAAELGISDRGLAKICSRHRVPNPSRGYWARVAAGQRFKLPPLREIDDPALDRIEITATISHLSENTQEMLRQAKVERAERHAEMVSDPSALSQPVEKPHRAIVATAKALRKAKADEYGCVAAAGAGLCGVIVHSDRIERAVAFLHSLATVLEADGLQLQPDETRMKIVVGQDMVAFTLTEKTRREKHIPTEKEQELYDRQQAKRQRAADRRDWDLYSSLPHQQPWPEYDTIYTGQLAFVVDSWTHGLRKSWTDGKTQSVESMFENIVSGLKVILSNNKSERERREEQERQRAELARRHALAKKRKEREEKRIAYLRELMQLQREASDIRSWLASLPETATADFASDLGRMMQWATGRLADLEALTTVEAAAVQLEGNALFPEIDELHDPMGEPPERKYYW</sequence>
<organism evidence="2 3">
    <name type="scientific">Pseudochelatococcus lubricantis</name>
    <dbReference type="NCBI Taxonomy" id="1538102"/>
    <lineage>
        <taxon>Bacteria</taxon>
        <taxon>Pseudomonadati</taxon>
        <taxon>Pseudomonadota</taxon>
        <taxon>Alphaproteobacteria</taxon>
        <taxon>Hyphomicrobiales</taxon>
        <taxon>Chelatococcaceae</taxon>
        <taxon>Pseudochelatococcus</taxon>
    </lineage>
</organism>
<name>A0ABX0UVF5_9HYPH</name>
<accession>A0ABX0UVF5</accession>
<dbReference type="Proteomes" id="UP001429580">
    <property type="component" value="Unassembled WGS sequence"/>
</dbReference>
<evidence type="ECO:0000256" key="1">
    <source>
        <dbReference type="SAM" id="Coils"/>
    </source>
</evidence>
<feature type="coiled-coil region" evidence="1">
    <location>
        <begin position="274"/>
        <end position="328"/>
    </location>
</feature>
<comment type="caution">
    <text evidence="2">The sequence shown here is derived from an EMBL/GenBank/DDBJ whole genome shotgun (WGS) entry which is preliminary data.</text>
</comment>